<dbReference type="AlphaFoldDB" id="A0A917V620"/>
<keyword evidence="3" id="KW-1185">Reference proteome</keyword>
<sequence length="163" mass="18135">MSADQAKDNAKVLRTLGLIGFLLVAIVLYFGILGFFAIQFIQAGGVAPTAMGIGVLMLIPLGAWIIWASLRAAFAHQHLARRMHDEGRELDTSHLERRPSGRVTREAADGLFAQVKQEWEADPDNWRSSYRLAKAYDIAGDRSRAREAMKRAVALEKLESQEN</sequence>
<evidence type="ECO:0000256" key="1">
    <source>
        <dbReference type="SAM" id="Phobius"/>
    </source>
</evidence>
<keyword evidence="1" id="KW-1133">Transmembrane helix</keyword>
<feature type="transmembrane region" description="Helical" evidence="1">
    <location>
        <begin position="50"/>
        <end position="74"/>
    </location>
</feature>
<gene>
    <name evidence="2" type="ORF">GCM10011591_11780</name>
</gene>
<proteinExistence type="predicted"/>
<reference evidence="2" key="2">
    <citation type="submission" date="2020-09" db="EMBL/GenBank/DDBJ databases">
        <authorList>
            <person name="Sun Q."/>
            <person name="Zhou Y."/>
        </authorList>
    </citation>
    <scope>NUCLEOTIDE SEQUENCE</scope>
    <source>
        <strain evidence="2">CGMCC 4.7278</strain>
    </source>
</reference>
<organism evidence="2 3">
    <name type="scientific">Nocardia camponoti</name>
    <dbReference type="NCBI Taxonomy" id="1616106"/>
    <lineage>
        <taxon>Bacteria</taxon>
        <taxon>Bacillati</taxon>
        <taxon>Actinomycetota</taxon>
        <taxon>Actinomycetes</taxon>
        <taxon>Mycobacteriales</taxon>
        <taxon>Nocardiaceae</taxon>
        <taxon>Nocardia</taxon>
    </lineage>
</organism>
<comment type="caution">
    <text evidence="2">The sequence shown here is derived from an EMBL/GenBank/DDBJ whole genome shotgun (WGS) entry which is preliminary data.</text>
</comment>
<feature type="transmembrane region" description="Helical" evidence="1">
    <location>
        <begin position="12"/>
        <end position="38"/>
    </location>
</feature>
<evidence type="ECO:0000313" key="3">
    <source>
        <dbReference type="Proteomes" id="UP000612956"/>
    </source>
</evidence>
<dbReference type="RefSeq" id="WP_188827747.1">
    <property type="nucleotide sequence ID" value="NZ_BMMW01000001.1"/>
</dbReference>
<dbReference type="EMBL" id="BMMW01000001">
    <property type="protein sequence ID" value="GGK41933.1"/>
    <property type="molecule type" value="Genomic_DNA"/>
</dbReference>
<accession>A0A917V620</accession>
<evidence type="ECO:0000313" key="2">
    <source>
        <dbReference type="EMBL" id="GGK41933.1"/>
    </source>
</evidence>
<reference evidence="2" key="1">
    <citation type="journal article" date="2014" name="Int. J. Syst. Evol. Microbiol.">
        <title>Complete genome sequence of Corynebacterium casei LMG S-19264T (=DSM 44701T), isolated from a smear-ripened cheese.</title>
        <authorList>
            <consortium name="US DOE Joint Genome Institute (JGI-PGF)"/>
            <person name="Walter F."/>
            <person name="Albersmeier A."/>
            <person name="Kalinowski J."/>
            <person name="Ruckert C."/>
        </authorList>
    </citation>
    <scope>NUCLEOTIDE SEQUENCE</scope>
    <source>
        <strain evidence="2">CGMCC 4.7278</strain>
    </source>
</reference>
<dbReference type="Proteomes" id="UP000612956">
    <property type="component" value="Unassembled WGS sequence"/>
</dbReference>
<protein>
    <recommendedName>
        <fullName evidence="4">Tetratricopeptide repeat protein</fullName>
    </recommendedName>
</protein>
<keyword evidence="1" id="KW-0472">Membrane</keyword>
<evidence type="ECO:0008006" key="4">
    <source>
        <dbReference type="Google" id="ProtNLM"/>
    </source>
</evidence>
<name>A0A917V620_9NOCA</name>
<keyword evidence="1" id="KW-0812">Transmembrane</keyword>